<sequence>MTSELSNALNPYIARSRPRNVYPSPLTAVHTPQLQHQITPSYVPHRSELEHAIIAPQSSSGTLDEILRVLNANKEEAEKEKQRRMAWEKEQEEKYASKQSELERQLLDMKEEIGMLKSSMTSAPTAPASIPDIHFPAPVTHPNLRIPVTTPAPLTPVSQHAYPPQPAFVEGSSSNLYEPQTPSATHPSSLLTPQISHMSSAGTSTYNTPSPVVMHAPSPMNAIPPAGPSTSRKRSAPPSQSSNDDSEDDSGLDDSGALPRKRLNGHDKRCLTIQHAIRAHFLRIMKIQSDRDLPASHPEGVPLSDDMPIRYIWEKTTKQSPHNAAMKSRFLSDIKAKHKRLYKYVPEKDFSAKTLENAYDQAYTTLRQKYKAQKDHNLAENIRIKEEQKALKSRRNFRKKTKLSSRTDARTRIDLFSHPTFDGAFQPECMSSEESCDESPEPTTPSGPNASVQVLRIRGLPWRSSRLLRLYMHLDEDEKVDRSLKAKRIQTRTKERCLGPPKDGFHLPPKGIATWMVSQRWVRETRDAHPDLGELLKDLMVEPPGFDWQQFDLLGMDSEEEQENEQEEIPRSEISYSLAHALAPM</sequence>
<accession>A0A4S4MMV2</accession>
<comment type="caution">
    <text evidence="3">The sequence shown here is derived from an EMBL/GenBank/DDBJ whole genome shotgun (WGS) entry which is preliminary data.</text>
</comment>
<evidence type="ECO:0000313" key="4">
    <source>
        <dbReference type="Proteomes" id="UP000308730"/>
    </source>
</evidence>
<dbReference type="Proteomes" id="UP000308730">
    <property type="component" value="Unassembled WGS sequence"/>
</dbReference>
<keyword evidence="4" id="KW-1185">Reference proteome</keyword>
<evidence type="ECO:0000313" key="3">
    <source>
        <dbReference type="EMBL" id="THH27286.1"/>
    </source>
</evidence>
<keyword evidence="1" id="KW-0175">Coiled coil</keyword>
<gene>
    <name evidence="3" type="ORF">EUX98_g6906</name>
</gene>
<evidence type="ECO:0000256" key="1">
    <source>
        <dbReference type="SAM" id="Coils"/>
    </source>
</evidence>
<reference evidence="3 4" key="1">
    <citation type="submission" date="2019-02" db="EMBL/GenBank/DDBJ databases">
        <title>Genome sequencing of the rare red list fungi Antrodiella citrinella (Flaviporus citrinellus).</title>
        <authorList>
            <person name="Buettner E."/>
            <person name="Kellner H."/>
        </authorList>
    </citation>
    <scope>NUCLEOTIDE SEQUENCE [LARGE SCALE GENOMIC DNA]</scope>
    <source>
        <strain evidence="3 4">DSM 108506</strain>
    </source>
</reference>
<feature type="region of interest" description="Disordered" evidence="2">
    <location>
        <begin position="146"/>
        <end position="262"/>
    </location>
</feature>
<feature type="region of interest" description="Disordered" evidence="2">
    <location>
        <begin position="427"/>
        <end position="450"/>
    </location>
</feature>
<dbReference type="AlphaFoldDB" id="A0A4S4MMV2"/>
<name>A0A4S4MMV2_9APHY</name>
<dbReference type="EMBL" id="SGPM01000264">
    <property type="protein sequence ID" value="THH27286.1"/>
    <property type="molecule type" value="Genomic_DNA"/>
</dbReference>
<proteinExistence type="predicted"/>
<protein>
    <submittedName>
        <fullName evidence="3">Uncharacterized protein</fullName>
    </submittedName>
</protein>
<organism evidence="3 4">
    <name type="scientific">Antrodiella citrinella</name>
    <dbReference type="NCBI Taxonomy" id="2447956"/>
    <lineage>
        <taxon>Eukaryota</taxon>
        <taxon>Fungi</taxon>
        <taxon>Dikarya</taxon>
        <taxon>Basidiomycota</taxon>
        <taxon>Agaricomycotina</taxon>
        <taxon>Agaricomycetes</taxon>
        <taxon>Polyporales</taxon>
        <taxon>Steccherinaceae</taxon>
        <taxon>Antrodiella</taxon>
    </lineage>
</organism>
<feature type="coiled-coil region" evidence="1">
    <location>
        <begin position="63"/>
        <end position="112"/>
    </location>
</feature>
<feature type="compositionally biased region" description="Polar residues" evidence="2">
    <location>
        <begin position="171"/>
        <end position="210"/>
    </location>
</feature>
<dbReference type="OrthoDB" id="3358418at2759"/>
<evidence type="ECO:0000256" key="2">
    <source>
        <dbReference type="SAM" id="MobiDB-lite"/>
    </source>
</evidence>